<name>A0A511FPP6_9PROT</name>
<accession>A0A511FPP6</accession>
<evidence type="ECO:0000313" key="1">
    <source>
        <dbReference type="EMBL" id="GEL50925.1"/>
    </source>
</evidence>
<dbReference type="EMBL" id="BJVR01000019">
    <property type="protein sequence ID" value="GEL50925.1"/>
    <property type="molecule type" value="Genomic_DNA"/>
</dbReference>
<evidence type="ECO:0000313" key="2">
    <source>
        <dbReference type="Proteomes" id="UP000321800"/>
    </source>
</evidence>
<dbReference type="Proteomes" id="UP000321800">
    <property type="component" value="Unassembled WGS sequence"/>
</dbReference>
<proteinExistence type="predicted"/>
<dbReference type="AlphaFoldDB" id="A0A511FPP6"/>
<protein>
    <submittedName>
        <fullName evidence="1">Uncharacterized protein</fullName>
    </submittedName>
</protein>
<gene>
    <name evidence="1" type="ORF">ATR01nite_20000</name>
</gene>
<organism evidence="1 2">
    <name type="scientific">Acetobacter tropicalis</name>
    <dbReference type="NCBI Taxonomy" id="104102"/>
    <lineage>
        <taxon>Bacteria</taxon>
        <taxon>Pseudomonadati</taxon>
        <taxon>Pseudomonadota</taxon>
        <taxon>Alphaproteobacteria</taxon>
        <taxon>Acetobacterales</taxon>
        <taxon>Acetobacteraceae</taxon>
        <taxon>Acetobacter</taxon>
    </lineage>
</organism>
<comment type="caution">
    <text evidence="1">The sequence shown here is derived from an EMBL/GenBank/DDBJ whole genome shotgun (WGS) entry which is preliminary data.</text>
</comment>
<reference evidence="1 2" key="1">
    <citation type="submission" date="2019-07" db="EMBL/GenBank/DDBJ databases">
        <title>Whole genome shotgun sequence of Acetobacter tropicalis NBRC 16470.</title>
        <authorList>
            <person name="Hosoyama A."/>
            <person name="Uohara A."/>
            <person name="Ohji S."/>
            <person name="Ichikawa N."/>
        </authorList>
    </citation>
    <scope>NUCLEOTIDE SEQUENCE [LARGE SCALE GENOMIC DNA]</scope>
    <source>
        <strain evidence="1 2">NBRC 16470</strain>
    </source>
</reference>
<sequence length="92" mass="9665">MPKLLTVLSLGNDIGLDKCSTVALRTSVDSDNVGRGAILDGAERGGEICLCPEMSGSAGSCARTDTVYPGRISAYLDDSLSSERNHFLKVES</sequence>